<evidence type="ECO:0000259" key="19">
    <source>
        <dbReference type="SMART" id="SM00382"/>
    </source>
</evidence>
<evidence type="ECO:0000256" key="13">
    <source>
        <dbReference type="ARBA" id="ARBA00023065"/>
    </source>
</evidence>
<evidence type="ECO:0000256" key="5">
    <source>
        <dbReference type="ARBA" id="ARBA00022448"/>
    </source>
</evidence>
<evidence type="ECO:0000256" key="6">
    <source>
        <dbReference type="ARBA" id="ARBA00022490"/>
    </source>
</evidence>
<dbReference type="InterPro" id="IPR050053">
    <property type="entry name" value="ATPase_alpha/beta_chains"/>
</dbReference>
<evidence type="ECO:0000256" key="4">
    <source>
        <dbReference type="ARBA" id="ARBA00020580"/>
    </source>
</evidence>
<dbReference type="InterPro" id="IPR020003">
    <property type="entry name" value="ATPase_a/bsu_AS"/>
</dbReference>
<accession>A0ABY1QL38</accession>
<proteinExistence type="inferred from homology"/>
<dbReference type="Gene3D" id="3.40.50.12240">
    <property type="match status" value="1"/>
</dbReference>
<dbReference type="CDD" id="cd01136">
    <property type="entry name" value="ATPase_flagellum-secretory_path_III"/>
    <property type="match status" value="1"/>
</dbReference>
<keyword evidence="9" id="KW-1005">Bacterial flagellum biogenesis</keyword>
<dbReference type="Pfam" id="PF00006">
    <property type="entry name" value="ATP-synt_ab"/>
    <property type="match status" value="1"/>
</dbReference>
<keyword evidence="16" id="KW-1006">Bacterial flagellum protein export</keyword>
<dbReference type="InterPro" id="IPR003593">
    <property type="entry name" value="AAA+_ATPase"/>
</dbReference>
<keyword evidence="10" id="KW-0067">ATP-binding</keyword>
<keyword evidence="17" id="KW-0066">ATP synthesis</keyword>
<evidence type="ECO:0000256" key="10">
    <source>
        <dbReference type="ARBA" id="ARBA00022840"/>
    </source>
</evidence>
<dbReference type="Proteomes" id="UP001158049">
    <property type="component" value="Unassembled WGS sequence"/>
</dbReference>
<dbReference type="CDD" id="cd18117">
    <property type="entry name" value="ATP-synt_flagellum-secretory_path_III_N"/>
    <property type="match status" value="1"/>
</dbReference>
<dbReference type="EC" id="7.1.2.2" evidence="3"/>
<dbReference type="SMART" id="SM00382">
    <property type="entry name" value="AAA"/>
    <property type="match status" value="1"/>
</dbReference>
<dbReference type="InterPro" id="IPR020005">
    <property type="entry name" value="FliI_clade1"/>
</dbReference>
<evidence type="ECO:0000256" key="14">
    <source>
        <dbReference type="ARBA" id="ARBA00023136"/>
    </source>
</evidence>
<reference evidence="20 21" key="1">
    <citation type="submission" date="2017-05" db="EMBL/GenBank/DDBJ databases">
        <authorList>
            <person name="Varghese N."/>
            <person name="Submissions S."/>
        </authorList>
    </citation>
    <scope>NUCLEOTIDE SEQUENCE [LARGE SCALE GENOMIC DNA]</scope>
    <source>
        <strain evidence="20 21">DSM 26001</strain>
    </source>
</reference>
<dbReference type="InterPro" id="IPR004100">
    <property type="entry name" value="ATPase_F1/V1/A1_a/bsu_N"/>
</dbReference>
<dbReference type="InterPro" id="IPR000194">
    <property type="entry name" value="ATPase_F1/V1/A1_a/bsu_nucl-bd"/>
</dbReference>
<evidence type="ECO:0000256" key="9">
    <source>
        <dbReference type="ARBA" id="ARBA00022795"/>
    </source>
</evidence>
<evidence type="ECO:0000256" key="7">
    <source>
        <dbReference type="ARBA" id="ARBA00022741"/>
    </source>
</evidence>
<dbReference type="InterPro" id="IPR040627">
    <property type="entry name" value="T3SS_ATPase_C"/>
</dbReference>
<gene>
    <name evidence="20" type="ORF">SAMN06295970_1173</name>
</gene>
<evidence type="ECO:0000256" key="2">
    <source>
        <dbReference type="ARBA" id="ARBA00008936"/>
    </source>
</evidence>
<dbReference type="PANTHER" id="PTHR15184:SF81">
    <property type="entry name" value="FLAGELLUM-SPECIFIC ATP SYNTHASE"/>
    <property type="match status" value="1"/>
</dbReference>
<evidence type="ECO:0000313" key="21">
    <source>
        <dbReference type="Proteomes" id="UP001158049"/>
    </source>
</evidence>
<keyword evidence="5" id="KW-0813">Transport</keyword>
<keyword evidence="8" id="KW-0375">Hydrogen ion transport</keyword>
<evidence type="ECO:0000313" key="20">
    <source>
        <dbReference type="EMBL" id="SMP71345.1"/>
    </source>
</evidence>
<evidence type="ECO:0000256" key="12">
    <source>
        <dbReference type="ARBA" id="ARBA00022967"/>
    </source>
</evidence>
<comment type="catalytic activity">
    <reaction evidence="18">
        <text>ATP + H2O + cellular proteinSide 1 = ADP + phosphate + cellular proteinSide 2.</text>
        <dbReference type="EC" id="7.4.2.8"/>
    </reaction>
</comment>
<keyword evidence="21" id="KW-1185">Reference proteome</keyword>
<dbReference type="PROSITE" id="PS00152">
    <property type="entry name" value="ATPASE_ALPHA_BETA"/>
    <property type="match status" value="1"/>
</dbReference>
<sequence length="475" mass="50778">MTINAGMNAELGPAGERWRAYLRDCRELLSIAEPLQVSGRVTRVAGLVMEAVGLKLAVGSACTIPLPNGTRIEAEVVGFENDRLFLMPQSDVEGVVPGSRVFPVEVVQSLPRPGAVNHPRRRPSDRTRHLPVGAELLGRVVDGAGRPLDTLGPLNASHAAPLSVRAANPLGRAPISEVLDTGVRAINALLTVGRGQRMGLFAGSGVGKSMLLGMMARYTSADVIVVGLIGERGREVKEFIEQILGEDGLKRSVVVAAPADNPPLMRLQAAAYTTAIAEHFRDQGQNVLLIMDSLTRYAMAQREIALAIGEPPATKGYPPSVFAKLPALVERTGNGREGGGSITAFYTVLTEGDDQQDPIADAARAILDGHIVLNRTLAEAGHYPAIDIEQSISRVMHSITTPGQQALARRLKQLTSRYQRSRDLIAVGAYSAGSDPMLDEAIALQPQIERFLQQGIHERSTMPESCGQLATLFPG</sequence>
<keyword evidence="11" id="KW-0653">Protein transport</keyword>
<evidence type="ECO:0000256" key="1">
    <source>
        <dbReference type="ARBA" id="ARBA00004496"/>
    </source>
</evidence>
<evidence type="ECO:0000256" key="18">
    <source>
        <dbReference type="ARBA" id="ARBA00034006"/>
    </source>
</evidence>
<name>A0ABY1QL38_9BURK</name>
<comment type="similarity">
    <text evidence="2">Belongs to the ATPase alpha/beta chains family.</text>
</comment>
<keyword evidence="7" id="KW-0547">Nucleotide-binding</keyword>
<keyword evidence="15" id="KW-0139">CF(1)</keyword>
<dbReference type="SUPFAM" id="SSF52540">
    <property type="entry name" value="P-loop containing nucleoside triphosphate hydrolases"/>
    <property type="match status" value="1"/>
</dbReference>
<dbReference type="InterPro" id="IPR005714">
    <property type="entry name" value="ATPase_T3SS_FliI/YscN"/>
</dbReference>
<dbReference type="Pfam" id="PF18269">
    <property type="entry name" value="T3SS_ATPase_C"/>
    <property type="match status" value="1"/>
</dbReference>
<feature type="domain" description="AAA+ ATPase" evidence="19">
    <location>
        <begin position="194"/>
        <end position="377"/>
    </location>
</feature>
<evidence type="ECO:0000256" key="11">
    <source>
        <dbReference type="ARBA" id="ARBA00022927"/>
    </source>
</evidence>
<keyword evidence="13" id="KW-0406">Ion transport</keyword>
<dbReference type="EMBL" id="FXUL01000017">
    <property type="protein sequence ID" value="SMP71345.1"/>
    <property type="molecule type" value="Genomic_DNA"/>
</dbReference>
<evidence type="ECO:0000256" key="16">
    <source>
        <dbReference type="ARBA" id="ARBA00023225"/>
    </source>
</evidence>
<dbReference type="InterPro" id="IPR027417">
    <property type="entry name" value="P-loop_NTPase"/>
</dbReference>
<evidence type="ECO:0000256" key="17">
    <source>
        <dbReference type="ARBA" id="ARBA00023310"/>
    </source>
</evidence>
<keyword evidence="6" id="KW-0963">Cytoplasm</keyword>
<comment type="subcellular location">
    <subcellularLocation>
        <location evidence="1">Cytoplasm</location>
    </subcellularLocation>
</comment>
<evidence type="ECO:0000256" key="8">
    <source>
        <dbReference type="ARBA" id="ARBA00022781"/>
    </source>
</evidence>
<keyword evidence="14" id="KW-0472">Membrane</keyword>
<keyword evidence="12" id="KW-1278">Translocase</keyword>
<comment type="caution">
    <text evidence="20">The sequence shown here is derived from an EMBL/GenBank/DDBJ whole genome shotgun (WGS) entry which is preliminary data.</text>
</comment>
<dbReference type="CDD" id="cd18114">
    <property type="entry name" value="ATP-synt_flagellum-secretory_path_III_C"/>
    <property type="match status" value="1"/>
</dbReference>
<organism evidence="20 21">
    <name type="scientific">Noviherbaspirillum suwonense</name>
    <dbReference type="NCBI Taxonomy" id="1224511"/>
    <lineage>
        <taxon>Bacteria</taxon>
        <taxon>Pseudomonadati</taxon>
        <taxon>Pseudomonadota</taxon>
        <taxon>Betaproteobacteria</taxon>
        <taxon>Burkholderiales</taxon>
        <taxon>Oxalobacteraceae</taxon>
        <taxon>Noviherbaspirillum</taxon>
    </lineage>
</organism>
<dbReference type="Pfam" id="PF02874">
    <property type="entry name" value="ATP-synt_ab_N"/>
    <property type="match status" value="1"/>
</dbReference>
<evidence type="ECO:0000256" key="15">
    <source>
        <dbReference type="ARBA" id="ARBA00023196"/>
    </source>
</evidence>
<dbReference type="NCBIfam" id="TIGR03496">
    <property type="entry name" value="FliI_clade1"/>
    <property type="match status" value="1"/>
</dbReference>
<evidence type="ECO:0000256" key="3">
    <source>
        <dbReference type="ARBA" id="ARBA00012473"/>
    </source>
</evidence>
<dbReference type="NCBIfam" id="TIGR01026">
    <property type="entry name" value="fliI_yscN"/>
    <property type="match status" value="1"/>
</dbReference>
<dbReference type="RefSeq" id="WP_283443907.1">
    <property type="nucleotide sequence ID" value="NZ_FXUL01000017.1"/>
</dbReference>
<dbReference type="PANTHER" id="PTHR15184">
    <property type="entry name" value="ATP SYNTHASE"/>
    <property type="match status" value="1"/>
</dbReference>
<protein>
    <recommendedName>
        <fullName evidence="4">Flagellum-specific ATP synthase</fullName>
        <ecNumber evidence="3">7.1.2.2</ecNumber>
    </recommendedName>
</protein>